<accession>A0A1G9V3A3</accession>
<dbReference type="PROSITE" id="PS51186">
    <property type="entry name" value="GNAT"/>
    <property type="match status" value="1"/>
</dbReference>
<dbReference type="GO" id="GO:0008999">
    <property type="term" value="F:protein-N-terminal-alanine acetyltransferase activity"/>
    <property type="evidence" value="ECO:0007669"/>
    <property type="project" value="TreeGrafter"/>
</dbReference>
<comment type="similarity">
    <text evidence="3">Belongs to the acetyltransferase family. RimJ subfamily.</text>
</comment>
<dbReference type="Gene3D" id="3.40.630.30">
    <property type="match status" value="1"/>
</dbReference>
<dbReference type="InterPro" id="IPR000182">
    <property type="entry name" value="GNAT_dom"/>
</dbReference>
<keyword evidence="1 5" id="KW-0808">Transferase</keyword>
<feature type="domain" description="N-acetyltransferase" evidence="4">
    <location>
        <begin position="25"/>
        <end position="168"/>
    </location>
</feature>
<keyword evidence="6" id="KW-1185">Reference proteome</keyword>
<dbReference type="OrthoDB" id="2631610at2"/>
<dbReference type="EMBL" id="FNHW01000001">
    <property type="protein sequence ID" value="SDM66609.1"/>
    <property type="molecule type" value="Genomic_DNA"/>
</dbReference>
<reference evidence="6" key="1">
    <citation type="submission" date="2016-10" db="EMBL/GenBank/DDBJ databases">
        <authorList>
            <person name="Varghese N."/>
            <person name="Submissions S."/>
        </authorList>
    </citation>
    <scope>NUCLEOTIDE SEQUENCE [LARGE SCALE GENOMIC DNA]</scope>
    <source>
        <strain evidence="6">CGMCC 1.6854</strain>
    </source>
</reference>
<dbReference type="PANTHER" id="PTHR43792">
    <property type="entry name" value="GNAT FAMILY, PUTATIVE (AFU_ORTHOLOGUE AFUA_3G00765)-RELATED-RELATED"/>
    <property type="match status" value="1"/>
</dbReference>
<dbReference type="PANTHER" id="PTHR43792:SF8">
    <property type="entry name" value="[RIBOSOMAL PROTEIN US5]-ALANINE N-ACETYLTRANSFERASE"/>
    <property type="match status" value="1"/>
</dbReference>
<gene>
    <name evidence="5" type="ORF">SAMN04488137_1331</name>
</gene>
<dbReference type="Pfam" id="PF13302">
    <property type="entry name" value="Acetyltransf_3"/>
    <property type="match status" value="1"/>
</dbReference>
<dbReference type="GO" id="GO:0005737">
    <property type="term" value="C:cytoplasm"/>
    <property type="evidence" value="ECO:0007669"/>
    <property type="project" value="TreeGrafter"/>
</dbReference>
<evidence type="ECO:0000313" key="5">
    <source>
        <dbReference type="EMBL" id="SDM66609.1"/>
    </source>
</evidence>
<keyword evidence="2" id="KW-0012">Acyltransferase</keyword>
<evidence type="ECO:0000256" key="2">
    <source>
        <dbReference type="ARBA" id="ARBA00023315"/>
    </source>
</evidence>
<dbReference type="RefSeq" id="WP_090233404.1">
    <property type="nucleotide sequence ID" value="NZ_FNHW01000001.1"/>
</dbReference>
<evidence type="ECO:0000313" key="6">
    <source>
        <dbReference type="Proteomes" id="UP000199544"/>
    </source>
</evidence>
<sequence>MDVISKQIKERQIQINNWEDKDLDLLVKLNTPEMMEHLGGSESNEQVLKRHKRYLELGEKGKVFSITLSPDFEVVGSVVYWQSNWNNECVYEIGWSILPQFQGRGIATHAVRLAINEAIKERKYQYIHAFPSVENSASNAICRKLNFSLISDCKFEYPPGNFMHCNNWRLEINKS</sequence>
<evidence type="ECO:0000259" key="4">
    <source>
        <dbReference type="PROSITE" id="PS51186"/>
    </source>
</evidence>
<evidence type="ECO:0000256" key="3">
    <source>
        <dbReference type="ARBA" id="ARBA00038502"/>
    </source>
</evidence>
<dbReference type="CDD" id="cd04301">
    <property type="entry name" value="NAT_SF"/>
    <property type="match status" value="1"/>
</dbReference>
<organism evidence="5 6">
    <name type="scientific">Fictibacillus solisalsi</name>
    <dbReference type="NCBI Taxonomy" id="459525"/>
    <lineage>
        <taxon>Bacteria</taxon>
        <taxon>Bacillati</taxon>
        <taxon>Bacillota</taxon>
        <taxon>Bacilli</taxon>
        <taxon>Bacillales</taxon>
        <taxon>Fictibacillaceae</taxon>
        <taxon>Fictibacillus</taxon>
    </lineage>
</organism>
<dbReference type="InterPro" id="IPR051531">
    <property type="entry name" value="N-acetyltransferase"/>
</dbReference>
<dbReference type="SUPFAM" id="SSF55729">
    <property type="entry name" value="Acyl-CoA N-acyltransferases (Nat)"/>
    <property type="match status" value="1"/>
</dbReference>
<dbReference type="InterPro" id="IPR016181">
    <property type="entry name" value="Acyl_CoA_acyltransferase"/>
</dbReference>
<protein>
    <submittedName>
        <fullName evidence="5">Protein N-acetyltransferase, RimJ/RimL family</fullName>
    </submittedName>
</protein>
<dbReference type="Proteomes" id="UP000199544">
    <property type="component" value="Unassembled WGS sequence"/>
</dbReference>
<evidence type="ECO:0000256" key="1">
    <source>
        <dbReference type="ARBA" id="ARBA00022679"/>
    </source>
</evidence>
<name>A0A1G9V3A3_9BACL</name>
<dbReference type="AlphaFoldDB" id="A0A1G9V3A3"/>
<proteinExistence type="inferred from homology"/>
<dbReference type="STRING" id="459525.SAMN04488137_1331"/>